<dbReference type="AlphaFoldDB" id="A0AAW0PYM1"/>
<feature type="region of interest" description="Disordered" evidence="1">
    <location>
        <begin position="58"/>
        <end position="90"/>
    </location>
</feature>
<feature type="compositionally biased region" description="Basic and acidic residues" evidence="1">
    <location>
        <begin position="72"/>
        <end position="90"/>
    </location>
</feature>
<reference evidence="3" key="1">
    <citation type="submission" date="2024-04" db="EMBL/GenBank/DDBJ databases">
        <title>Salinicola lusitanus LLJ914,a marine bacterium isolated from the Okinawa Trough.</title>
        <authorList>
            <person name="Li J."/>
        </authorList>
    </citation>
    <scope>NUCLEOTIDE SEQUENCE [LARGE SCALE GENOMIC DNA]</scope>
</reference>
<comment type="caution">
    <text evidence="2">The sequence shown here is derived from an EMBL/GenBank/DDBJ whole genome shotgun (WGS) entry which is preliminary data.</text>
</comment>
<name>A0AAW0PYM1_9GOBI</name>
<proteinExistence type="predicted"/>
<dbReference type="Proteomes" id="UP001460270">
    <property type="component" value="Unassembled WGS sequence"/>
</dbReference>
<dbReference type="EMBL" id="JBBPFD010000002">
    <property type="protein sequence ID" value="KAK7940228.1"/>
    <property type="molecule type" value="Genomic_DNA"/>
</dbReference>
<keyword evidence="3" id="KW-1185">Reference proteome</keyword>
<evidence type="ECO:0000256" key="1">
    <source>
        <dbReference type="SAM" id="MobiDB-lite"/>
    </source>
</evidence>
<evidence type="ECO:0000313" key="2">
    <source>
        <dbReference type="EMBL" id="KAK7940228.1"/>
    </source>
</evidence>
<gene>
    <name evidence="2" type="ORF">WMY93_003554</name>
</gene>
<sequence length="90" mass="10027">MSSARSALLSAARALLQERQQAHFPCKDSSGLVMMLFPSENSLKPRVKPFSSFVTLGGPLDHTGTGPPTVMESDHHYDEREREKRELDSK</sequence>
<protein>
    <submittedName>
        <fullName evidence="2">Uncharacterized protein</fullName>
    </submittedName>
</protein>
<organism evidence="2 3">
    <name type="scientific">Mugilogobius chulae</name>
    <name type="common">yellowstripe goby</name>
    <dbReference type="NCBI Taxonomy" id="88201"/>
    <lineage>
        <taxon>Eukaryota</taxon>
        <taxon>Metazoa</taxon>
        <taxon>Chordata</taxon>
        <taxon>Craniata</taxon>
        <taxon>Vertebrata</taxon>
        <taxon>Euteleostomi</taxon>
        <taxon>Actinopterygii</taxon>
        <taxon>Neopterygii</taxon>
        <taxon>Teleostei</taxon>
        <taxon>Neoteleostei</taxon>
        <taxon>Acanthomorphata</taxon>
        <taxon>Gobiaria</taxon>
        <taxon>Gobiiformes</taxon>
        <taxon>Gobioidei</taxon>
        <taxon>Gobiidae</taxon>
        <taxon>Gobionellinae</taxon>
        <taxon>Mugilogobius</taxon>
    </lineage>
</organism>
<accession>A0AAW0PYM1</accession>
<evidence type="ECO:0000313" key="3">
    <source>
        <dbReference type="Proteomes" id="UP001460270"/>
    </source>
</evidence>